<organism evidence="3 4">
    <name type="scientific">Oxalobacter formigenes OXCC13</name>
    <dbReference type="NCBI Taxonomy" id="556269"/>
    <lineage>
        <taxon>Bacteria</taxon>
        <taxon>Pseudomonadati</taxon>
        <taxon>Pseudomonadota</taxon>
        <taxon>Betaproteobacteria</taxon>
        <taxon>Burkholderiales</taxon>
        <taxon>Oxalobacteraceae</taxon>
        <taxon>Oxalobacter</taxon>
    </lineage>
</organism>
<dbReference type="Pfam" id="PF09718">
    <property type="entry name" value="Tape_meas_lam_C"/>
    <property type="match status" value="1"/>
</dbReference>
<reference evidence="3 4" key="1">
    <citation type="submission" date="2009-02" db="EMBL/GenBank/DDBJ databases">
        <title>The Genome Sequence of Oxalobacter formigenes OXCC13.</title>
        <authorList>
            <consortium name="The Broad Institute Genome Sequencing Platform"/>
            <person name="Ward D."/>
            <person name="Young S.K."/>
            <person name="Kodira C.D."/>
            <person name="Zeng Q."/>
            <person name="Koehrsen M."/>
            <person name="Alvarado L."/>
            <person name="Berlin A."/>
            <person name="Borenstein D."/>
            <person name="Chen Z."/>
            <person name="Engels R."/>
            <person name="Freedman E."/>
            <person name="Gellesch M."/>
            <person name="Goldberg J."/>
            <person name="Griggs A."/>
            <person name="Gujja S."/>
            <person name="Heiman D."/>
            <person name="Hepburn T."/>
            <person name="Howarth C."/>
            <person name="Jen D."/>
            <person name="Larson L."/>
            <person name="Lewis B."/>
            <person name="Mehta T."/>
            <person name="Park D."/>
            <person name="Pearson M."/>
            <person name="Roberts A."/>
            <person name="Saif S."/>
            <person name="Shea T."/>
            <person name="Shenoy N."/>
            <person name="Sisk P."/>
            <person name="Stolte C."/>
            <person name="Sykes S."/>
            <person name="Walk T."/>
            <person name="White J."/>
            <person name="Yandava C."/>
            <person name="Allison M.J."/>
            <person name="Lander E."/>
            <person name="Nusbaum C."/>
            <person name="Galagan J."/>
            <person name="Birren B."/>
        </authorList>
    </citation>
    <scope>NUCLEOTIDE SEQUENCE [LARGE SCALE GENOMIC DNA]</scope>
    <source>
        <strain evidence="3 4">OXCC13</strain>
    </source>
</reference>
<dbReference type="STRING" id="847.BRW83_1931"/>
<evidence type="ECO:0000313" key="3">
    <source>
        <dbReference type="EMBL" id="EEO29303.1"/>
    </source>
</evidence>
<protein>
    <submittedName>
        <fullName evidence="3">Putative phage tail tape measure protein, lambda family</fullName>
    </submittedName>
</protein>
<dbReference type="OrthoDB" id="363355at2"/>
<dbReference type="AlphaFoldDB" id="C3X7X7"/>
<sequence length="902" mass="97311">MSLGTLSTTVSANYRPFSDAMDAVKDAASSGWSAAVVSIDKFRNGTDKAANDVKKATASMKNEIDAVADGAKNAADKSETAFDAISNAAQKLGESIFAGIGTEMTKSIKEGISSANKAMEDDSQRMDGWATAKAVAIGVLIGAVLSAIGLGAIWAIIKVIGYAIDAIKAGFQFVAGLFTGESYKSESIDDVIKSVDALNKLQTAMHMTANEASGTAAALSAMGIGMDGYTTVYTKAEAAMNSNVKELDRLGVAHGSVEELIASASEVLEEYTDGWNRNQAATAIGIGSLSEINQYLSVTEEELGKASDRLNEYNLGIGGETQEAVTAYQDAMRTFKNEAKMTADGFSRAWADQVMPVLTEFAEIFQNGWPKIVSIFRYSIATINTILQTFATAIYGVYKLVTGIFGAIFDLLSGLAHGGTLLESGDWTGAAKAVSEGWDKAGNRIINNLDEVGERADKVGKRIKMAFAADGRQAQAARDPLEKGKSWVAAPKEKKAIDTDPFDKAWDQMGRDTAGLEYGIANFEKFEGKIKSSKEAMAEFDVTFGRFSDAQRASEKRSALTGTQKQNYIDAAKNLDELIEKERQLNVVLKFRKDIKEFEYRRNNETESRQFEIDLIGKSTIEIQKLTEARRVDLETQEAIKRTTLEIGEKNVDVLSAEIEKIKQIGEASKQANLELIQKKYDVNNDPWVNLGKSMQDYREKAEETGKSIGDTLTNTFREMENVWVKFVTTGKLSFSDLANSIIADLARIQAKKMISSLADGLTSVLGKTLGGVFEYKFGDGPGSEYAYNEIFGDKPYVGKKALGGPVSGGQTYLVGERGPELFTPPSSGTIIPNNMLGGGGSMSIQINHKNEGTRQEITSSSADFDGNAMIVNIVTKDIENDGSVSKAIMRNFGASRAAGAY</sequence>
<evidence type="ECO:0000313" key="4">
    <source>
        <dbReference type="Proteomes" id="UP000005089"/>
    </source>
</evidence>
<accession>C3X7X7</accession>
<dbReference type="RefSeq" id="WP_005879684.1">
    <property type="nucleotide sequence ID" value="NZ_CP019430.1"/>
</dbReference>
<gene>
    <name evidence="3" type="ORF">OFBG_00331</name>
</gene>
<proteinExistence type="predicted"/>
<keyword evidence="4" id="KW-1185">Reference proteome</keyword>
<dbReference type="EMBL" id="GG658170">
    <property type="protein sequence ID" value="EEO29303.1"/>
    <property type="molecule type" value="Genomic_DNA"/>
</dbReference>
<dbReference type="Proteomes" id="UP000005089">
    <property type="component" value="Unassembled WGS sequence"/>
</dbReference>
<keyword evidence="1" id="KW-0812">Transmembrane</keyword>
<feature type="transmembrane region" description="Helical" evidence="1">
    <location>
        <begin position="134"/>
        <end position="157"/>
    </location>
</feature>
<dbReference type="GeneID" id="77135763"/>
<evidence type="ECO:0000256" key="1">
    <source>
        <dbReference type="SAM" id="Phobius"/>
    </source>
</evidence>
<dbReference type="InterPro" id="IPR006431">
    <property type="entry name" value="Phage_tape_meas_C"/>
</dbReference>
<keyword evidence="1" id="KW-1133">Transmembrane helix</keyword>
<keyword evidence="1" id="KW-0472">Membrane</keyword>
<name>C3X7X7_OXAFO</name>
<dbReference type="eggNOG" id="COG3941">
    <property type="taxonomic scope" value="Bacteria"/>
</dbReference>
<dbReference type="HOGENOM" id="CLU_321271_0_0_4"/>
<evidence type="ECO:0000259" key="2">
    <source>
        <dbReference type="Pfam" id="PF09718"/>
    </source>
</evidence>
<feature type="domain" description="Bacteriophage tail tape measure C-terminal" evidence="2">
    <location>
        <begin position="693"/>
        <end position="757"/>
    </location>
</feature>